<gene>
    <name evidence="3" type="ORF">R5W23_002531</name>
</gene>
<evidence type="ECO:0000256" key="1">
    <source>
        <dbReference type="SAM" id="Coils"/>
    </source>
</evidence>
<protein>
    <recommendedName>
        <fullName evidence="5">HlyD family efflux transporter periplasmic adaptor subunit</fullName>
    </recommendedName>
</protein>
<keyword evidence="4" id="KW-1185">Reference proteome</keyword>
<reference evidence="4" key="1">
    <citation type="journal article" date="2023" name="Mar. Drugs">
        <title>Gemmata algarum, a Novel Planctomycete Isolated from an Algal Mat, Displays Antimicrobial Activity.</title>
        <authorList>
            <person name="Kumar G."/>
            <person name="Kallscheuer N."/>
            <person name="Kashif M."/>
            <person name="Ahamad S."/>
            <person name="Jagadeeshwari U."/>
            <person name="Pannikurungottu S."/>
            <person name="Haufschild T."/>
            <person name="Kabuu M."/>
            <person name="Sasikala C."/>
            <person name="Jogler C."/>
            <person name="Ramana C."/>
        </authorList>
    </citation>
    <scope>NUCLEOTIDE SEQUENCE [LARGE SCALE GENOMIC DNA]</scope>
    <source>
        <strain evidence="4">JC673</strain>
    </source>
</reference>
<accession>A0ABU5F1I0</accession>
<name>A0ABU5F1I0_9BACT</name>
<organism evidence="3 4">
    <name type="scientific">Gemmata algarum</name>
    <dbReference type="NCBI Taxonomy" id="2975278"/>
    <lineage>
        <taxon>Bacteria</taxon>
        <taxon>Pseudomonadati</taxon>
        <taxon>Planctomycetota</taxon>
        <taxon>Planctomycetia</taxon>
        <taxon>Gemmatales</taxon>
        <taxon>Gemmataceae</taxon>
        <taxon>Gemmata</taxon>
    </lineage>
</organism>
<dbReference type="Proteomes" id="UP001272242">
    <property type="component" value="Unassembled WGS sequence"/>
</dbReference>
<proteinExistence type="predicted"/>
<sequence length="302" mass="32647">MSWLGKILTFLVLIASVAWMALTLNVYVTRTNWKARADAAEKALKESEANRRAELSTSATEVARMANLLSAERSRTADLDKALAEQKASGSKSDEEFRKLTNNYAVLQQSVQLLVAQQKATLSELEDTRGRNTLLENNRVQLVRDAEAANRERLRAENEAKLARAISDENVARAALLQAQLSELRQPGGGGGAATVLRSIDKVPAPLPENVRGTVTSDLAGSFVEISIGLDAGVTPGARLDVFRETNGGRYLGTLVVTKSAYPKNAVAEFRPASQVPVSQLKPEELPRKGDQVGIVGGSRNR</sequence>
<evidence type="ECO:0008006" key="5">
    <source>
        <dbReference type="Google" id="ProtNLM"/>
    </source>
</evidence>
<feature type="coiled-coil region" evidence="1">
    <location>
        <begin position="132"/>
        <end position="166"/>
    </location>
</feature>
<dbReference type="EMBL" id="JAXBLV010000190">
    <property type="protein sequence ID" value="MDY3561256.1"/>
    <property type="molecule type" value="Genomic_DNA"/>
</dbReference>
<evidence type="ECO:0000313" key="4">
    <source>
        <dbReference type="Proteomes" id="UP001272242"/>
    </source>
</evidence>
<comment type="caution">
    <text evidence="3">The sequence shown here is derived from an EMBL/GenBank/DDBJ whole genome shotgun (WGS) entry which is preliminary data.</text>
</comment>
<evidence type="ECO:0000256" key="2">
    <source>
        <dbReference type="SAM" id="MobiDB-lite"/>
    </source>
</evidence>
<dbReference type="RefSeq" id="WP_320687696.1">
    <property type="nucleotide sequence ID" value="NZ_JAXBLV010000190.1"/>
</dbReference>
<keyword evidence="1" id="KW-0175">Coiled coil</keyword>
<evidence type="ECO:0000313" key="3">
    <source>
        <dbReference type="EMBL" id="MDY3561256.1"/>
    </source>
</evidence>
<feature type="compositionally biased region" description="Basic and acidic residues" evidence="2">
    <location>
        <begin position="282"/>
        <end position="291"/>
    </location>
</feature>
<feature type="region of interest" description="Disordered" evidence="2">
    <location>
        <begin position="274"/>
        <end position="302"/>
    </location>
</feature>